<organism evidence="1 2">
    <name type="scientific">Meloidogyne enterolobii</name>
    <name type="common">Root-knot nematode worm</name>
    <name type="synonym">Meloidogyne mayaguensis</name>
    <dbReference type="NCBI Taxonomy" id="390850"/>
    <lineage>
        <taxon>Eukaryota</taxon>
        <taxon>Metazoa</taxon>
        <taxon>Ecdysozoa</taxon>
        <taxon>Nematoda</taxon>
        <taxon>Chromadorea</taxon>
        <taxon>Rhabditida</taxon>
        <taxon>Tylenchina</taxon>
        <taxon>Tylenchomorpha</taxon>
        <taxon>Tylenchoidea</taxon>
        <taxon>Meloidogynidae</taxon>
        <taxon>Meloidogyninae</taxon>
        <taxon>Meloidogyne</taxon>
    </lineage>
</organism>
<reference evidence="1 2" key="1">
    <citation type="submission" date="2020-08" db="EMBL/GenBank/DDBJ databases">
        <authorList>
            <person name="Koutsovoulos G."/>
            <person name="Danchin GJ E."/>
        </authorList>
    </citation>
    <scope>NUCLEOTIDE SEQUENCE [LARGE SCALE GENOMIC DNA]</scope>
</reference>
<proteinExistence type="predicted"/>
<gene>
    <name evidence="1" type="ORF">MENT_LOCUS50799</name>
</gene>
<evidence type="ECO:0000313" key="1">
    <source>
        <dbReference type="EMBL" id="CAD2197541.1"/>
    </source>
</evidence>
<sequence>MNLLNNIFRLLICYPSQLSGNNKRKGIIITIPYRLREAKKNNVTIQCEQKRKEFCAKDNHLCSIGQPGSTIWHGIQIKTDYIPKKQNSQHNVSVFVTTIYLSITKKLYQIIDTLKFNIEFGRMEDILTQVYLKDDNGECL</sequence>
<comment type="caution">
    <text evidence="1">The sequence shown here is derived from an EMBL/GenBank/DDBJ whole genome shotgun (WGS) entry which is preliminary data.</text>
</comment>
<name>A0A6V7XE83_MELEN</name>
<protein>
    <submittedName>
        <fullName evidence="1">Uncharacterized protein</fullName>
    </submittedName>
</protein>
<dbReference type="Proteomes" id="UP000580250">
    <property type="component" value="Unassembled WGS sequence"/>
</dbReference>
<accession>A0A6V7XE83</accession>
<dbReference type="AlphaFoldDB" id="A0A6V7XE83"/>
<evidence type="ECO:0000313" key="2">
    <source>
        <dbReference type="Proteomes" id="UP000580250"/>
    </source>
</evidence>
<dbReference type="EMBL" id="CAJEWN010001446">
    <property type="protein sequence ID" value="CAD2197541.1"/>
    <property type="molecule type" value="Genomic_DNA"/>
</dbReference>